<organism evidence="1 2">
    <name type="scientific">Hypoxylon rubiginosum</name>
    <dbReference type="NCBI Taxonomy" id="110542"/>
    <lineage>
        <taxon>Eukaryota</taxon>
        <taxon>Fungi</taxon>
        <taxon>Dikarya</taxon>
        <taxon>Ascomycota</taxon>
        <taxon>Pezizomycotina</taxon>
        <taxon>Sordariomycetes</taxon>
        <taxon>Xylariomycetidae</taxon>
        <taxon>Xylariales</taxon>
        <taxon>Hypoxylaceae</taxon>
        <taxon>Hypoxylon</taxon>
    </lineage>
</organism>
<dbReference type="Proteomes" id="UP001497680">
    <property type="component" value="Unassembled WGS sequence"/>
</dbReference>
<reference evidence="1 2" key="1">
    <citation type="journal article" date="2022" name="New Phytol.">
        <title>Ecological generalism drives hyperdiversity of secondary metabolite gene clusters in xylarialean endophytes.</title>
        <authorList>
            <person name="Franco M.E.E."/>
            <person name="Wisecaver J.H."/>
            <person name="Arnold A.E."/>
            <person name="Ju Y.M."/>
            <person name="Slot J.C."/>
            <person name="Ahrendt S."/>
            <person name="Moore L.P."/>
            <person name="Eastman K.E."/>
            <person name="Scott K."/>
            <person name="Konkel Z."/>
            <person name="Mondo S.J."/>
            <person name="Kuo A."/>
            <person name="Hayes R.D."/>
            <person name="Haridas S."/>
            <person name="Andreopoulos B."/>
            <person name="Riley R."/>
            <person name="LaButti K."/>
            <person name="Pangilinan J."/>
            <person name="Lipzen A."/>
            <person name="Amirebrahimi M."/>
            <person name="Yan J."/>
            <person name="Adam C."/>
            <person name="Keymanesh K."/>
            <person name="Ng V."/>
            <person name="Louie K."/>
            <person name="Northen T."/>
            <person name="Drula E."/>
            <person name="Henrissat B."/>
            <person name="Hsieh H.M."/>
            <person name="Youens-Clark K."/>
            <person name="Lutzoni F."/>
            <person name="Miadlikowska J."/>
            <person name="Eastwood D.C."/>
            <person name="Hamelin R.C."/>
            <person name="Grigoriev I.V."/>
            <person name="U'Ren J.M."/>
        </authorList>
    </citation>
    <scope>NUCLEOTIDE SEQUENCE [LARGE SCALE GENOMIC DNA]</scope>
    <source>
        <strain evidence="1 2">ER1909</strain>
    </source>
</reference>
<evidence type="ECO:0000313" key="2">
    <source>
        <dbReference type="Proteomes" id="UP001497680"/>
    </source>
</evidence>
<protein>
    <submittedName>
        <fullName evidence="1">Uncharacterized protein</fullName>
    </submittedName>
</protein>
<keyword evidence="2" id="KW-1185">Reference proteome</keyword>
<name>A0ACC0D4X2_9PEZI</name>
<dbReference type="EMBL" id="MU394306">
    <property type="protein sequence ID" value="KAI6087693.1"/>
    <property type="molecule type" value="Genomic_DNA"/>
</dbReference>
<comment type="caution">
    <text evidence="1">The sequence shown here is derived from an EMBL/GenBank/DDBJ whole genome shotgun (WGS) entry which is preliminary data.</text>
</comment>
<proteinExistence type="predicted"/>
<accession>A0ACC0D4X2</accession>
<evidence type="ECO:0000313" key="1">
    <source>
        <dbReference type="EMBL" id="KAI6087693.1"/>
    </source>
</evidence>
<gene>
    <name evidence="1" type="ORF">F4821DRAFT_235701</name>
</gene>
<sequence>MAAPSEGQSKGQSQAKAKAKLQALFLETSSAPLVGIDVGDYDPSFPKRDESIPIHPQMPVSPFAVRFGISGDPFWRILQPDHVAHSGLAPEFPNANNQPLGKIPKPNNIDLDRLFYGERQQVRERQFGPKSWQLPVLHDRLSFGKDGDDPSASSQYQQWLGFRSQAVKIDRDRWLSCFKADHWYDLRTNLLNSLRSPIPGLVSQYIPYGDRAWWSMDNEAVASNIELALEIASRVLRQLCSERNEWLDALLFAPVIPCGQDPEYRFSKNVQDNVVRIRPRPIGERATADELWSKMETLTSESIFLGFTDSNDDSDAHGVTRISNLDFMVTMITFNTEDLRPLLEMDSTVAERCTVLVFLAHTILHEMAHAIYNCRPDCFTLMEEPYYDEEWICELGQSFENAIWGGVIERRPINGVVKGRSSGYCSHLVLLGHPGILTASNTDDDQMEKLGWAAAFYEDFDVFLVPTFWVSAFICEKYWTDVVASRGSAAFRPPRIISSRVTVTDYHNFIFASAHRHKSPDFSVPEFEGECKGLLNRWETKNAEIAMRRYEWYNAEYASWQLLPWSDEVIREAFYEFKYYHTTRNLLECRKMEYRLKYIKGIISDKKASTPNIYAMQYLVILLMPWNTPVSSPPPAPNGPVALLWPSSGAKQWFDSNTDDEQVVLAIADQPEEDTSEFEKGYYTSQYESQLDLLNDIHIMIQNIEYHQGGPGSWLQAITKCYIQIRAERESNPDPNIWTSFTFDVPPYSPGWIKAVDFGGYLKFADQSRYDCNNPNWRDWAQGSSFFVSPPGSPPPPPPPGTYGVGATVATRVQSLTPKYPSRPLRRPYPRYFYISHVANHRSLDNAWIVEPDGSSGFNVFRITSLLEELGATENDYREVVITGPQGPALVHGDRRAEVIRARLNGKDPIGKLILLKHAEEIAEYNGQNGQPACVSFGRQIYDITNFPFQQSDYRLGLPRSAGGPIPRAITKYKAKADELLRRLDPYLCAYLEIPQPAKHMEYFTPKKLRWYDNPDLGMYIAINGIVFDITTYLRFHPGGNRLLLQYTGRDATQAFQEYHNFDIMKFYESIKVGYLVPEIEMKDMGSNHVAVHDWVYDISALANEDPGLYEILRNYCSVDTTVALSRGDNDASALATLSIQWKALICAGLAKTDLPDFPRGELKNYNNHRTSRGALVVVNGYVYNTTQLMRYPDLYERALGPNWAGRELSNRALSEWLTTNFDARRIARLVEGPAWEKPDVNVDPEKAYAARKPKPGRTRT</sequence>